<accession>A0A1Y0D279</accession>
<evidence type="ECO:0000313" key="2">
    <source>
        <dbReference type="Proteomes" id="UP000243937"/>
    </source>
</evidence>
<dbReference type="GO" id="GO:0005737">
    <property type="term" value="C:cytoplasm"/>
    <property type="evidence" value="ECO:0007669"/>
    <property type="project" value="TreeGrafter"/>
</dbReference>
<dbReference type="Gene3D" id="3.40.50.720">
    <property type="entry name" value="NAD(P)-binding Rossmann-like Domain"/>
    <property type="match status" value="1"/>
</dbReference>
<dbReference type="InterPro" id="IPR036291">
    <property type="entry name" value="NAD(P)-bd_dom_sf"/>
</dbReference>
<dbReference type="SUPFAM" id="SSF51735">
    <property type="entry name" value="NAD(P)-binding Rossmann-fold domains"/>
    <property type="match status" value="1"/>
</dbReference>
<dbReference type="PANTHER" id="PTHR43544">
    <property type="entry name" value="SHORT-CHAIN DEHYDROGENASE/REDUCTASE"/>
    <property type="match status" value="1"/>
</dbReference>
<dbReference type="PANTHER" id="PTHR43544:SF12">
    <property type="entry name" value="NAD(P)-BINDING ROSSMANN-FOLD SUPERFAMILY PROTEIN"/>
    <property type="match status" value="1"/>
</dbReference>
<gene>
    <name evidence="1" type="ORF">CBP31_01295</name>
</gene>
<dbReference type="OrthoDB" id="9785826at2"/>
<evidence type="ECO:0008006" key="3">
    <source>
        <dbReference type="Google" id="ProtNLM"/>
    </source>
</evidence>
<dbReference type="GO" id="GO:0016491">
    <property type="term" value="F:oxidoreductase activity"/>
    <property type="evidence" value="ECO:0007669"/>
    <property type="project" value="TreeGrafter"/>
</dbReference>
<dbReference type="EMBL" id="CP021377">
    <property type="protein sequence ID" value="ART81434.1"/>
    <property type="molecule type" value="Genomic_DNA"/>
</dbReference>
<dbReference type="AlphaFoldDB" id="A0A1Y0D279"/>
<dbReference type="InterPro" id="IPR002347">
    <property type="entry name" value="SDR_fam"/>
</dbReference>
<dbReference type="KEGG" id="opf:CBP31_01295"/>
<dbReference type="InterPro" id="IPR051468">
    <property type="entry name" value="Fungal_SecMetab_SDRs"/>
</dbReference>
<dbReference type="RefSeq" id="WP_087034518.1">
    <property type="nucleotide sequence ID" value="NZ_CP021377.1"/>
</dbReference>
<keyword evidence="2" id="KW-1185">Reference proteome</keyword>
<name>A0A1Y0D279_9GAMM</name>
<reference evidence="1 2" key="1">
    <citation type="journal article" date="2014" name="Int. J. Syst. Evol. Microbiol.">
        <title>Oceanisphaera profunda sp. nov., a marine bacterium isolated from deep-sea sediment, and emended description of the genus Oceanisphaera.</title>
        <authorList>
            <person name="Xu Z."/>
            <person name="Zhang X.Y."/>
            <person name="Su H.N."/>
            <person name="Yu Z.C."/>
            <person name="Liu C."/>
            <person name="Li H."/>
            <person name="Chen X.L."/>
            <person name="Song X.Y."/>
            <person name="Xie B.B."/>
            <person name="Qin Q.L."/>
            <person name="Zhou B.C."/>
            <person name="Shi M."/>
            <person name="Huang Y."/>
            <person name="Zhang Y.Z."/>
        </authorList>
    </citation>
    <scope>NUCLEOTIDE SEQUENCE [LARGE SCALE GENOMIC DNA]</scope>
    <source>
        <strain evidence="1 2">SM1222</strain>
    </source>
</reference>
<proteinExistence type="predicted"/>
<organism evidence="1 2">
    <name type="scientific">Oceanisphaera profunda</name>
    <dbReference type="NCBI Taxonomy" id="1416627"/>
    <lineage>
        <taxon>Bacteria</taxon>
        <taxon>Pseudomonadati</taxon>
        <taxon>Pseudomonadota</taxon>
        <taxon>Gammaproteobacteria</taxon>
        <taxon>Aeromonadales</taxon>
        <taxon>Aeromonadaceae</taxon>
        <taxon>Oceanisphaera</taxon>
    </lineage>
</organism>
<protein>
    <recommendedName>
        <fullName evidence="3">Short-chain dehydrogenase</fullName>
    </recommendedName>
</protein>
<evidence type="ECO:0000313" key="1">
    <source>
        <dbReference type="EMBL" id="ART81434.1"/>
    </source>
</evidence>
<dbReference type="Pfam" id="PF00106">
    <property type="entry name" value="adh_short"/>
    <property type="match status" value="1"/>
</dbReference>
<sequence>MQYWIMGAGGIGSALTEALAARGDDVLLLSRTRPELSDLAWAQTKWHAVDNTDASALAEICHQYPLPDTVINTLGMLQHADQTPEKRLEQMTETAFNNSLHINTWPTLAMAQYLATRLTRTHALHFAALSARVGSISDNRAGGWYSYRISKAALNMAIKTISIEWQRRFPAAYIVGLHPGTVATELSAPFRAGLSEGQLHTPLQAAAHLLQVLDNLTPEQSGRIWAWDGQEVLP</sequence>
<dbReference type="Proteomes" id="UP000243937">
    <property type="component" value="Chromosome"/>
</dbReference>